<dbReference type="AlphaFoldDB" id="A0A2H1VP19"/>
<name>A0A2H1VP19_SPOFR</name>
<dbReference type="InterPro" id="IPR010770">
    <property type="entry name" value="Ecd"/>
</dbReference>
<feature type="region of interest" description="Disordered" evidence="1">
    <location>
        <begin position="542"/>
        <end position="570"/>
    </location>
</feature>
<organism evidence="2">
    <name type="scientific">Spodoptera frugiperda</name>
    <name type="common">Fall armyworm</name>
    <dbReference type="NCBI Taxonomy" id="7108"/>
    <lineage>
        <taxon>Eukaryota</taxon>
        <taxon>Metazoa</taxon>
        <taxon>Ecdysozoa</taxon>
        <taxon>Arthropoda</taxon>
        <taxon>Hexapoda</taxon>
        <taxon>Insecta</taxon>
        <taxon>Pterygota</taxon>
        <taxon>Neoptera</taxon>
        <taxon>Endopterygota</taxon>
        <taxon>Lepidoptera</taxon>
        <taxon>Glossata</taxon>
        <taxon>Ditrysia</taxon>
        <taxon>Noctuoidea</taxon>
        <taxon>Noctuidae</taxon>
        <taxon>Amphipyrinae</taxon>
        <taxon>Spodoptera</taxon>
    </lineage>
</organism>
<evidence type="ECO:0000256" key="1">
    <source>
        <dbReference type="SAM" id="MobiDB-lite"/>
    </source>
</evidence>
<protein>
    <submittedName>
        <fullName evidence="2">SFRICE_000870</fullName>
    </submittedName>
</protein>
<gene>
    <name evidence="2" type="ORF">SFRICE_000870</name>
</gene>
<proteinExistence type="predicted"/>
<sequence>MSKKHKLPVEPAHDDTIQCLFFSPKLGPDSLSWGELCLELNNLIKNLTQDYIWHRDEFIVYAPINHDSNSDLPHHLCSTTCFGDNLEDEWFIVHVLLEISKQYKELIIQVKDNDGDFLLIESANFLQSWANPESTENRVFIHNHHIHIIQPEVATLENKLELQEALKIISETPHLTKSSREIQQAILNRIGSYPEKLYEHLHKAVVHIPSDLATLLKMKPSLIAPIVDAYCNHDIIDAKYCKKIDYNDCVTVEITFTKFLYAMLLHSKLINHAKQYIQTDNDKKKVLGLKLTLGFQIIMSRATDNMFLSKEYDRFLNNLKQNGYFKNNIEGSKEYNNLIEKAQHYFSTVECPVSSNVSHKISKLLASDDFVVVKNSIKNCPVEHLDHGGDNEDWLNVHPEQLNELLQNRYGNKSNLKNDDVLTSQRITKELSSFLNKTSDYEGIESTRNEDSEQEIVFESDQFVSCIEKMLNLLSTGEKSGSDMEDSDDDFDIMYNNEDNGIDEDDEDDDCDVELQTKLENNSENLKDNTTILRNIIQSMKEEKASTGPTSNLMSVLGVSKSELLDSDDE</sequence>
<reference evidence="2" key="1">
    <citation type="submission" date="2016-07" db="EMBL/GenBank/DDBJ databases">
        <authorList>
            <person name="Bretaudeau A."/>
        </authorList>
    </citation>
    <scope>NUCLEOTIDE SEQUENCE</scope>
    <source>
        <strain evidence="2">Rice</strain>
        <tissue evidence="2">Whole body</tissue>
    </source>
</reference>
<dbReference type="PANTHER" id="PTHR13060">
    <property type="entry name" value="SGT1 PROTEIN HSGT1 SUPPRESSOR OF GCR2"/>
    <property type="match status" value="1"/>
</dbReference>
<dbReference type="PANTHER" id="PTHR13060:SF0">
    <property type="entry name" value="PROTEIN ECDYSONELESS HOMOLOG"/>
    <property type="match status" value="1"/>
</dbReference>
<dbReference type="GO" id="GO:0005634">
    <property type="term" value="C:nucleus"/>
    <property type="evidence" value="ECO:0007669"/>
    <property type="project" value="TreeGrafter"/>
</dbReference>
<dbReference type="Pfam" id="PF07093">
    <property type="entry name" value="SGT1"/>
    <property type="match status" value="1"/>
</dbReference>
<dbReference type="EMBL" id="ODYU01003588">
    <property type="protein sequence ID" value="SOQ42548.1"/>
    <property type="molecule type" value="Genomic_DNA"/>
</dbReference>
<accession>A0A2H1VP19</accession>
<evidence type="ECO:0000313" key="2">
    <source>
        <dbReference type="EMBL" id="SOQ42548.1"/>
    </source>
</evidence>